<dbReference type="GO" id="GO:0003677">
    <property type="term" value="F:DNA binding"/>
    <property type="evidence" value="ECO:0007669"/>
    <property type="project" value="UniProtKB-KW"/>
</dbReference>
<evidence type="ECO:0000259" key="8">
    <source>
        <dbReference type="SMART" id="SM00382"/>
    </source>
</evidence>
<dbReference type="Pfam" id="PF22606">
    <property type="entry name" value="Cdc6-ORC-like_ATPase_lid"/>
    <property type="match status" value="1"/>
</dbReference>
<dbReference type="Gene3D" id="2.30.30.490">
    <property type="match status" value="1"/>
</dbReference>
<comment type="subunit">
    <text evidence="6">ORC is composed of six subunits.</text>
</comment>
<dbReference type="EMBL" id="JALLPB020000405">
    <property type="protein sequence ID" value="KAL3809451.1"/>
    <property type="molecule type" value="Genomic_DNA"/>
</dbReference>
<dbReference type="Gene3D" id="3.40.50.300">
    <property type="entry name" value="P-loop containing nucleotide triphosphate hydrolases"/>
    <property type="match status" value="1"/>
</dbReference>
<proteinExistence type="inferred from homology"/>
<evidence type="ECO:0000256" key="5">
    <source>
        <dbReference type="ARBA" id="ARBA00023242"/>
    </source>
</evidence>
<reference evidence="9 10" key="1">
    <citation type="submission" date="2024-10" db="EMBL/GenBank/DDBJ databases">
        <title>Updated reference genomes for cyclostephanoid diatoms.</title>
        <authorList>
            <person name="Roberts W.R."/>
            <person name="Alverson A.J."/>
        </authorList>
    </citation>
    <scope>NUCLEOTIDE SEQUENCE [LARGE SCALE GENOMIC DNA]</scope>
    <source>
        <strain evidence="9 10">AJA228-03</strain>
    </source>
</reference>
<comment type="similarity">
    <text evidence="2 6">Belongs to the ORC1 family.</text>
</comment>
<dbReference type="Gene3D" id="1.10.8.60">
    <property type="match status" value="1"/>
</dbReference>
<dbReference type="GO" id="GO:0005524">
    <property type="term" value="F:ATP binding"/>
    <property type="evidence" value="ECO:0007669"/>
    <property type="project" value="UniProtKB-KW"/>
</dbReference>
<evidence type="ECO:0000313" key="9">
    <source>
        <dbReference type="EMBL" id="KAL3809451.1"/>
    </source>
</evidence>
<feature type="region of interest" description="Disordered" evidence="7">
    <location>
        <begin position="459"/>
        <end position="478"/>
    </location>
</feature>
<dbReference type="CDD" id="cd00009">
    <property type="entry name" value="AAA"/>
    <property type="match status" value="1"/>
</dbReference>
<dbReference type="Pfam" id="PF00004">
    <property type="entry name" value="AAA"/>
    <property type="match status" value="1"/>
</dbReference>
<keyword evidence="5 6" id="KW-0539">Nucleus</keyword>
<dbReference type="SUPFAM" id="SSF52540">
    <property type="entry name" value="P-loop containing nucleoside triphosphate hydrolases"/>
    <property type="match status" value="1"/>
</dbReference>
<evidence type="ECO:0000256" key="3">
    <source>
        <dbReference type="ARBA" id="ARBA00022705"/>
    </source>
</evidence>
<gene>
    <name evidence="9" type="ORF">ACHAXA_001279</name>
</gene>
<evidence type="ECO:0000256" key="1">
    <source>
        <dbReference type="ARBA" id="ARBA00004123"/>
    </source>
</evidence>
<dbReference type="PANTHER" id="PTHR10763">
    <property type="entry name" value="CELL DIVISION CONTROL PROTEIN 6-RELATED"/>
    <property type="match status" value="1"/>
</dbReference>
<sequence>MVHLVAVHCDESTPPDFVGGSEKEGSGEGVVVVGSSDCWHPYCVPWSHCQVTAIYRDVNDTNEECRDEKANTTTTTTSVVPSAVSASSVMFEIRWFPRVSEARLAMSSASKCRKNAGDLLKCLKEISIANNTAKEGQGEIILEGKQRSIIDIGSLLGPVNVDDDGSSMIDVIAPLPSASFLPRNRRTISNIVACNENGMPYFIKGPSVKKDHLDQTLRVERGVKGSRLYNKKGQVMTILNAVQRVRGERLRRMTTTRSSHVNSFSVDDDGTAVGIETPRAVAAADGEEGVSPQREKRHLFGDDYNEEDVRGKKRPKVLHIKSGSDDADGDERMQDRGVTLRNNTAIVIEYRRVRCNIDPFHVDVSALKSFYEEMDIVPPVDSYDTRSTTGFGGDSREGKEGTTWKVKLGDTVAIEVEQESSKGNNSPSHFPFVVPWAPCEVVTIYRLHRTKSSCTRLREGISESDRRGGNVDGGIMSRQAKDDGEVMIEIRWLYRPWEIPGVSKKKSESVVGRLDEVFETDQVDVCSADSILSPVQLHDAIMPVVAPRNVLGMPLVHYHCGRFWSIHRRSFVPSGSLSTRVSRGRMHSAHKSAFRMLERKTIVESTASSDNKSWKEEFQVAIQKLSLAEAAQDAQENGMVLSCRETERAQIISFLRKAISGLAQSNSNEGGEEEEIKNLKSSLFIAGPPGTGKTASVKSIIAELQTEQYKGLLPEFNFVALNGMELRHPFDAYIKLWEAISGTKKERLSAGDAVYELENYFCGDPQKEGISHSGSEDESIRVEGNGNIDVTEPPVTVLMLDEIDYLITKKETLVYNFFDWPLRATTARLVVVGISNTINLPEKLSTRVQSRIGGERCHFRSYNVEDTATILKTRLGMLGNSHDHPVFEEDAIKFAARKTANLSGDIRKAFHMCKVAAETVFEEYSSGKRELAKGSRPMVRISDVQKGSRDMFTSIVLKAVSCSTDYEALLLIALGAMKRGQDDRSFQVKEILTKIESIANASGEPRYMDARLSFSDVLGMVNRLGDAGVIQLNTYTSSPFPYISTHLHSYEILASYRDTSHSKLAEKHLANQRLF</sequence>
<comment type="subcellular location">
    <subcellularLocation>
        <location evidence="1 6">Nucleus</location>
    </subcellularLocation>
</comment>
<comment type="caution">
    <text evidence="9">The sequence shown here is derived from an EMBL/GenBank/DDBJ whole genome shotgun (WGS) entry which is preliminary data.</text>
</comment>
<evidence type="ECO:0000313" key="10">
    <source>
        <dbReference type="Proteomes" id="UP001530377"/>
    </source>
</evidence>
<dbReference type="InterPro" id="IPR050311">
    <property type="entry name" value="ORC1/CDC6"/>
</dbReference>
<accession>A0ABD3RDB5</accession>
<feature type="domain" description="AAA+ ATPase" evidence="8">
    <location>
        <begin position="679"/>
        <end position="858"/>
    </location>
</feature>
<dbReference type="PANTHER" id="PTHR10763:SF23">
    <property type="entry name" value="ORIGIN RECOGNITION COMPLEX SUBUNIT 1"/>
    <property type="match status" value="1"/>
</dbReference>
<keyword evidence="3 6" id="KW-0235">DNA replication</keyword>
<dbReference type="GO" id="GO:0005634">
    <property type="term" value="C:nucleus"/>
    <property type="evidence" value="ECO:0007669"/>
    <property type="project" value="UniProtKB-SubCell"/>
</dbReference>
<dbReference type="InterPro" id="IPR043151">
    <property type="entry name" value="BAH_sf"/>
</dbReference>
<dbReference type="AlphaFoldDB" id="A0ABD3RDB5"/>
<dbReference type="InterPro" id="IPR003593">
    <property type="entry name" value="AAA+_ATPase"/>
</dbReference>
<feature type="compositionally biased region" description="Basic and acidic residues" evidence="7">
    <location>
        <begin position="459"/>
        <end position="469"/>
    </location>
</feature>
<keyword evidence="4 6" id="KW-0238">DNA-binding</keyword>
<comment type="function">
    <text evidence="6">Component of the origin recognition complex (ORC) that binds origins of replication. DNA-binding is ATP-dependent, however specific DNA sequences that define origins of replication have not been identified so far. ORC is required to assemble the pre-replication complex necessary to initiate DNA replication.</text>
</comment>
<name>A0ABD3RDB5_9STRA</name>
<evidence type="ECO:0000256" key="4">
    <source>
        <dbReference type="ARBA" id="ARBA00023125"/>
    </source>
</evidence>
<dbReference type="InterPro" id="IPR054425">
    <property type="entry name" value="Cdc6_ORC1-like_ATPase_lid"/>
</dbReference>
<dbReference type="InterPro" id="IPR003959">
    <property type="entry name" value="ATPase_AAA_core"/>
</dbReference>
<keyword evidence="6" id="KW-0067">ATP-binding</keyword>
<keyword evidence="6" id="KW-0547">Nucleotide-binding</keyword>
<evidence type="ECO:0000256" key="2">
    <source>
        <dbReference type="ARBA" id="ARBA00008398"/>
    </source>
</evidence>
<evidence type="ECO:0000256" key="6">
    <source>
        <dbReference type="RuleBase" id="RU365058"/>
    </source>
</evidence>
<dbReference type="SMART" id="SM00382">
    <property type="entry name" value="AAA"/>
    <property type="match status" value="1"/>
</dbReference>
<dbReference type="Proteomes" id="UP001530377">
    <property type="component" value="Unassembled WGS sequence"/>
</dbReference>
<dbReference type="InterPro" id="IPR027417">
    <property type="entry name" value="P-loop_NTPase"/>
</dbReference>
<evidence type="ECO:0000256" key="7">
    <source>
        <dbReference type="SAM" id="MobiDB-lite"/>
    </source>
</evidence>
<keyword evidence="10" id="KW-1185">Reference proteome</keyword>
<protein>
    <recommendedName>
        <fullName evidence="6">Origin recognition complex subunit 1</fullName>
    </recommendedName>
</protein>
<dbReference type="GO" id="GO:0006260">
    <property type="term" value="P:DNA replication"/>
    <property type="evidence" value="ECO:0007669"/>
    <property type="project" value="UniProtKB-KW"/>
</dbReference>
<organism evidence="9 10">
    <name type="scientific">Cyclostephanos tholiformis</name>
    <dbReference type="NCBI Taxonomy" id="382380"/>
    <lineage>
        <taxon>Eukaryota</taxon>
        <taxon>Sar</taxon>
        <taxon>Stramenopiles</taxon>
        <taxon>Ochrophyta</taxon>
        <taxon>Bacillariophyta</taxon>
        <taxon>Coscinodiscophyceae</taxon>
        <taxon>Thalassiosirophycidae</taxon>
        <taxon>Stephanodiscales</taxon>
        <taxon>Stephanodiscaceae</taxon>
        <taxon>Cyclostephanos</taxon>
    </lineage>
</organism>